<protein>
    <submittedName>
        <fullName evidence="2">Uncharacterized protein</fullName>
    </submittedName>
</protein>
<name>A0A8H6IB48_9AGAR</name>
<reference evidence="2 3" key="1">
    <citation type="submission" date="2020-07" db="EMBL/GenBank/DDBJ databases">
        <title>Comparative genomics of pyrophilous fungi reveals a link between fire events and developmental genes.</title>
        <authorList>
            <consortium name="DOE Joint Genome Institute"/>
            <person name="Steindorff A.S."/>
            <person name="Carver A."/>
            <person name="Calhoun S."/>
            <person name="Stillman K."/>
            <person name="Liu H."/>
            <person name="Lipzen A."/>
            <person name="Pangilinan J."/>
            <person name="Labutti K."/>
            <person name="Bruns T.D."/>
            <person name="Grigoriev I.V."/>
        </authorList>
    </citation>
    <scope>NUCLEOTIDE SEQUENCE [LARGE SCALE GENOMIC DNA]</scope>
    <source>
        <strain evidence="2 3">CBS 144469</strain>
    </source>
</reference>
<dbReference type="EMBL" id="JACGCI010000008">
    <property type="protein sequence ID" value="KAF6761874.1"/>
    <property type="molecule type" value="Genomic_DNA"/>
</dbReference>
<sequence length="215" mass="22868">MSSEPPPLSSQRTTSTSRHHESPEIDASQSTTPQHYVQRRALSIVPSRPGSSQRRSSSPCHARFPRSLMDEDEVISTQGPTGPSSQSESGGQGLSSVSGAPAPELAASLTREAPSSPPPLEEISSVSPAESISTALSPAPSMLPSMHVMTEDLLLQPVYSHLPLVQGTVLPWSEQPGPSSLWGLDEPPRGHGRSRGSLRRGRSGRRSRNGRMPSS</sequence>
<feature type="compositionally biased region" description="Basic residues" evidence="1">
    <location>
        <begin position="190"/>
        <end position="209"/>
    </location>
</feature>
<evidence type="ECO:0000313" key="3">
    <source>
        <dbReference type="Proteomes" id="UP000521943"/>
    </source>
</evidence>
<accession>A0A8H6IB48</accession>
<feature type="region of interest" description="Disordered" evidence="1">
    <location>
        <begin position="170"/>
        <end position="215"/>
    </location>
</feature>
<feature type="compositionally biased region" description="Low complexity" evidence="1">
    <location>
        <begin position="46"/>
        <end position="59"/>
    </location>
</feature>
<comment type="caution">
    <text evidence="2">The sequence shown here is derived from an EMBL/GenBank/DDBJ whole genome shotgun (WGS) entry which is preliminary data.</text>
</comment>
<dbReference type="Proteomes" id="UP000521943">
    <property type="component" value="Unassembled WGS sequence"/>
</dbReference>
<organism evidence="2 3">
    <name type="scientific">Ephemerocybe angulata</name>
    <dbReference type="NCBI Taxonomy" id="980116"/>
    <lineage>
        <taxon>Eukaryota</taxon>
        <taxon>Fungi</taxon>
        <taxon>Dikarya</taxon>
        <taxon>Basidiomycota</taxon>
        <taxon>Agaricomycotina</taxon>
        <taxon>Agaricomycetes</taxon>
        <taxon>Agaricomycetidae</taxon>
        <taxon>Agaricales</taxon>
        <taxon>Agaricineae</taxon>
        <taxon>Psathyrellaceae</taxon>
        <taxon>Ephemerocybe</taxon>
    </lineage>
</organism>
<feature type="region of interest" description="Disordered" evidence="1">
    <location>
        <begin position="1"/>
        <end position="143"/>
    </location>
</feature>
<evidence type="ECO:0000256" key="1">
    <source>
        <dbReference type="SAM" id="MobiDB-lite"/>
    </source>
</evidence>
<keyword evidence="3" id="KW-1185">Reference proteome</keyword>
<feature type="compositionally biased region" description="Low complexity" evidence="1">
    <location>
        <begin position="78"/>
        <end position="99"/>
    </location>
</feature>
<proteinExistence type="predicted"/>
<evidence type="ECO:0000313" key="2">
    <source>
        <dbReference type="EMBL" id="KAF6761874.1"/>
    </source>
</evidence>
<gene>
    <name evidence="2" type="ORF">DFP72DRAFT_1061173</name>
</gene>
<dbReference type="AlphaFoldDB" id="A0A8H6IB48"/>